<reference evidence="9" key="1">
    <citation type="journal article" date="2019" name="Int. J. Syst. Evol. Microbiol.">
        <title>The Global Catalogue of Microorganisms (GCM) 10K type strain sequencing project: providing services to taxonomists for standard genome sequencing and annotation.</title>
        <authorList>
            <consortium name="The Broad Institute Genomics Platform"/>
            <consortium name="The Broad Institute Genome Sequencing Center for Infectious Disease"/>
            <person name="Wu L."/>
            <person name="Ma J."/>
        </authorList>
    </citation>
    <scope>NUCLEOTIDE SEQUENCE [LARGE SCALE GENOMIC DNA]</scope>
    <source>
        <strain evidence="9">CGMCC 1.16275</strain>
    </source>
</reference>
<comment type="function">
    <text evidence="7">Required for formation of the rod structure of the flagellar apparatus. Together with FliI and FliH, may constitute the export apparatus of flagellin.</text>
</comment>
<dbReference type="InterPro" id="IPR042193">
    <property type="entry name" value="FHIPEP_3"/>
</dbReference>
<dbReference type="PROSITE" id="PS00994">
    <property type="entry name" value="FHIPEP"/>
    <property type="match status" value="1"/>
</dbReference>
<dbReference type="Pfam" id="PF00771">
    <property type="entry name" value="FHIPEP"/>
    <property type="match status" value="1"/>
</dbReference>
<keyword evidence="7" id="KW-1006">Bacterial flagellum protein export</keyword>
<dbReference type="InterPro" id="IPR042196">
    <property type="entry name" value="FHIPEP_4"/>
</dbReference>
<protein>
    <recommendedName>
        <fullName evidence="7">Flagellar biosynthesis protein FlhA</fullName>
    </recommendedName>
</protein>
<organism evidence="8 9">
    <name type="scientific">Rhodocista pekingensis</name>
    <dbReference type="NCBI Taxonomy" id="201185"/>
    <lineage>
        <taxon>Bacteria</taxon>
        <taxon>Pseudomonadati</taxon>
        <taxon>Pseudomonadota</taxon>
        <taxon>Alphaproteobacteria</taxon>
        <taxon>Rhodospirillales</taxon>
        <taxon>Azospirillaceae</taxon>
        <taxon>Rhodocista</taxon>
    </lineage>
</organism>
<dbReference type="RefSeq" id="WP_377360776.1">
    <property type="nucleotide sequence ID" value="NZ_JBHTCM010000028.1"/>
</dbReference>
<keyword evidence="3 7" id="KW-1003">Cell membrane</keyword>
<dbReference type="Gene3D" id="3.40.50.12790">
    <property type="entry name" value="FHIPEP family, domain 4"/>
    <property type="match status" value="1"/>
</dbReference>
<evidence type="ECO:0000256" key="1">
    <source>
        <dbReference type="ARBA" id="ARBA00004651"/>
    </source>
</evidence>
<dbReference type="Proteomes" id="UP001596456">
    <property type="component" value="Unassembled WGS sequence"/>
</dbReference>
<feature type="transmembrane region" description="Helical" evidence="7">
    <location>
        <begin position="41"/>
        <end position="60"/>
    </location>
</feature>
<dbReference type="InterPro" id="IPR025505">
    <property type="entry name" value="FHIPEP_CS"/>
</dbReference>
<keyword evidence="8" id="KW-0282">Flagellum</keyword>
<keyword evidence="6 7" id="KW-0472">Membrane</keyword>
<dbReference type="Gene3D" id="1.10.8.540">
    <property type="entry name" value="FHIPEP family, domain 3"/>
    <property type="match status" value="1"/>
</dbReference>
<feature type="transmembrane region" description="Helical" evidence="7">
    <location>
        <begin position="245"/>
        <end position="263"/>
    </location>
</feature>
<evidence type="ECO:0000256" key="3">
    <source>
        <dbReference type="ARBA" id="ARBA00022475"/>
    </source>
</evidence>
<evidence type="ECO:0000256" key="5">
    <source>
        <dbReference type="ARBA" id="ARBA00022989"/>
    </source>
</evidence>
<dbReference type="Gene3D" id="3.40.30.60">
    <property type="entry name" value="FHIPEP family, domain 1"/>
    <property type="match status" value="1"/>
</dbReference>
<evidence type="ECO:0000256" key="4">
    <source>
        <dbReference type="ARBA" id="ARBA00022692"/>
    </source>
</evidence>
<dbReference type="PRINTS" id="PR00949">
    <property type="entry name" value="TYPE3IMAPROT"/>
</dbReference>
<keyword evidence="5 7" id="KW-1133">Transmembrane helix</keyword>
<feature type="transmembrane region" description="Helical" evidence="7">
    <location>
        <begin position="275"/>
        <end position="299"/>
    </location>
</feature>
<feature type="transmembrane region" description="Helical" evidence="7">
    <location>
        <begin position="204"/>
        <end position="225"/>
    </location>
</feature>
<comment type="caution">
    <text evidence="8">The sequence shown here is derived from an EMBL/GenBank/DDBJ whole genome shotgun (WGS) entry which is preliminary data.</text>
</comment>
<dbReference type="EMBL" id="JBHTCM010000028">
    <property type="protein sequence ID" value="MFC7335242.1"/>
    <property type="molecule type" value="Genomic_DNA"/>
</dbReference>
<keyword evidence="4 7" id="KW-0812">Transmembrane</keyword>
<sequence>MTTASAAIPLGLKHRDVLFALGLVFILTVLILPVPSWMLDVGLALSMAVAVLILMVALWINRPLDFSSFPTVLLIATLLRLALNLASTRLILSEGHTGTDAAGHVIMGFANFVMGGNFVIGLIVFAILVVVNFIVITKGASRIAEVGARFALDAMPGKQMAIDADLSAGLIDETEARRRRQELEQESSFFGAMDGASKFVRGDAVAGLIITGINVLGGMVIGVAQQDMAFGDAARTYTILTVGDGLVTQIPALIVSLAAGILVSKGGNRGSVDEALLGQLGAYPKALAVAGGLMGLLSLTPGLPMPPFLLLAALAGGLAWFLPRHAEKQEEAKRHEEMLAAKAPTAEEPVAEMLRVDDIKVELGNGLVTLILDPAQGLSAKVRRLRKRFATEFGFLLPSVRLRDSASLPLNAYEISIQGVVVAKGDVMPRKMLAIDPRAQGIDVPGVDTREPTFGLPARWIDAAQTEEAELKGFTVVDADSVITTHLSEVIKEHMPGLLGYAATRKLLDEMDRENQRLVADLIPGQVSLSVVQRVLQALLAERVSIRNLPIILEGISEAAAWTRNVTLITEHVRSRLALQICQSLMNAEGYIPVIVVSPDWEQSFLENIVEEGEDRRFVMPPSQVQDFLLAARAKIQAHAGSDHWPAVLVAPAARPFVRSLLERVSPSTPVICHNELHRKAPVTTIDQI</sequence>
<dbReference type="InterPro" id="IPR006301">
    <property type="entry name" value="FlhA"/>
</dbReference>
<keyword evidence="7" id="KW-1005">Bacterial flagellum biogenesis</keyword>
<dbReference type="NCBIfam" id="TIGR01398">
    <property type="entry name" value="FlhA"/>
    <property type="match status" value="1"/>
</dbReference>
<feature type="transmembrane region" description="Helical" evidence="7">
    <location>
        <begin position="112"/>
        <end position="135"/>
    </location>
</feature>
<feature type="transmembrane region" description="Helical" evidence="7">
    <location>
        <begin position="72"/>
        <end position="92"/>
    </location>
</feature>
<evidence type="ECO:0000256" key="2">
    <source>
        <dbReference type="ARBA" id="ARBA00008835"/>
    </source>
</evidence>
<keyword evidence="8" id="KW-0966">Cell projection</keyword>
<feature type="transmembrane region" description="Helical" evidence="7">
    <location>
        <begin position="17"/>
        <end position="35"/>
    </location>
</feature>
<dbReference type="PANTHER" id="PTHR30161">
    <property type="entry name" value="FLAGELLAR EXPORT PROTEIN, MEMBRANE FLHA SUBUNIT-RELATED"/>
    <property type="match status" value="1"/>
</dbReference>
<proteinExistence type="inferred from homology"/>
<keyword evidence="7" id="KW-0653">Protein transport</keyword>
<keyword evidence="8" id="KW-0969">Cilium</keyword>
<accession>A0ABW2KYS6</accession>
<evidence type="ECO:0000256" key="7">
    <source>
        <dbReference type="RuleBase" id="RU364093"/>
    </source>
</evidence>
<dbReference type="InterPro" id="IPR042194">
    <property type="entry name" value="FHIPEP_1"/>
</dbReference>
<name>A0ABW2KYS6_9PROT</name>
<dbReference type="InterPro" id="IPR001712">
    <property type="entry name" value="T3SS_FHIPEP"/>
</dbReference>
<comment type="subcellular location">
    <subcellularLocation>
        <location evidence="1 7">Cell membrane</location>
        <topology evidence="1 7">Multi-pass membrane protein</topology>
    </subcellularLocation>
</comment>
<dbReference type="PANTHER" id="PTHR30161:SF1">
    <property type="entry name" value="FLAGELLAR BIOSYNTHESIS PROTEIN FLHA-RELATED"/>
    <property type="match status" value="1"/>
</dbReference>
<gene>
    <name evidence="7 8" type="primary">flhA</name>
    <name evidence="8" type="ORF">ACFQPS_18895</name>
</gene>
<dbReference type="PIRSF" id="PIRSF005419">
    <property type="entry name" value="FlhA"/>
    <property type="match status" value="1"/>
</dbReference>
<evidence type="ECO:0000256" key="6">
    <source>
        <dbReference type="ARBA" id="ARBA00023136"/>
    </source>
</evidence>
<evidence type="ECO:0000313" key="8">
    <source>
        <dbReference type="EMBL" id="MFC7335242.1"/>
    </source>
</evidence>
<evidence type="ECO:0000313" key="9">
    <source>
        <dbReference type="Proteomes" id="UP001596456"/>
    </source>
</evidence>
<keyword evidence="7" id="KW-0813">Transport</keyword>
<keyword evidence="9" id="KW-1185">Reference proteome</keyword>
<comment type="similarity">
    <text evidence="2 7">Belongs to the FHIPEP (flagella/HR/invasion proteins export pore) family.</text>
</comment>